<feature type="compositionally biased region" description="Polar residues" evidence="1">
    <location>
        <begin position="110"/>
        <end position="119"/>
    </location>
</feature>
<feature type="region of interest" description="Disordered" evidence="1">
    <location>
        <begin position="1"/>
        <end position="57"/>
    </location>
</feature>
<keyword evidence="3" id="KW-1185">Reference proteome</keyword>
<gene>
    <name evidence="2" type="ORF">BS47DRAFT_1358865</name>
</gene>
<dbReference type="EMBL" id="MU128924">
    <property type="protein sequence ID" value="KAF9518595.1"/>
    <property type="molecule type" value="Genomic_DNA"/>
</dbReference>
<comment type="caution">
    <text evidence="2">The sequence shown here is derived from an EMBL/GenBank/DDBJ whole genome shotgun (WGS) entry which is preliminary data.</text>
</comment>
<feature type="compositionally biased region" description="Basic and acidic residues" evidence="1">
    <location>
        <begin position="201"/>
        <end position="210"/>
    </location>
</feature>
<dbReference type="AlphaFoldDB" id="A0A9P6B7X1"/>
<protein>
    <submittedName>
        <fullName evidence="2">Uncharacterized protein</fullName>
    </submittedName>
</protein>
<accession>A0A9P6B7X1</accession>
<name>A0A9P6B7X1_9AGAM</name>
<reference evidence="2" key="1">
    <citation type="journal article" date="2020" name="Nat. Commun.">
        <title>Large-scale genome sequencing of mycorrhizal fungi provides insights into the early evolution of symbiotic traits.</title>
        <authorList>
            <person name="Miyauchi S."/>
            <person name="Kiss E."/>
            <person name="Kuo A."/>
            <person name="Drula E."/>
            <person name="Kohler A."/>
            <person name="Sanchez-Garcia M."/>
            <person name="Morin E."/>
            <person name="Andreopoulos B."/>
            <person name="Barry K.W."/>
            <person name="Bonito G."/>
            <person name="Buee M."/>
            <person name="Carver A."/>
            <person name="Chen C."/>
            <person name="Cichocki N."/>
            <person name="Clum A."/>
            <person name="Culley D."/>
            <person name="Crous P.W."/>
            <person name="Fauchery L."/>
            <person name="Girlanda M."/>
            <person name="Hayes R.D."/>
            <person name="Keri Z."/>
            <person name="LaButti K."/>
            <person name="Lipzen A."/>
            <person name="Lombard V."/>
            <person name="Magnuson J."/>
            <person name="Maillard F."/>
            <person name="Murat C."/>
            <person name="Nolan M."/>
            <person name="Ohm R.A."/>
            <person name="Pangilinan J."/>
            <person name="Pereira M.F."/>
            <person name="Perotto S."/>
            <person name="Peter M."/>
            <person name="Pfister S."/>
            <person name="Riley R."/>
            <person name="Sitrit Y."/>
            <person name="Stielow J.B."/>
            <person name="Szollosi G."/>
            <person name="Zifcakova L."/>
            <person name="Stursova M."/>
            <person name="Spatafora J.W."/>
            <person name="Tedersoo L."/>
            <person name="Vaario L.M."/>
            <person name="Yamada A."/>
            <person name="Yan M."/>
            <person name="Wang P."/>
            <person name="Xu J."/>
            <person name="Bruns T."/>
            <person name="Baldrian P."/>
            <person name="Vilgalys R."/>
            <person name="Dunand C."/>
            <person name="Henrissat B."/>
            <person name="Grigoriev I.V."/>
            <person name="Hibbett D."/>
            <person name="Nagy L.G."/>
            <person name="Martin F.M."/>
        </authorList>
    </citation>
    <scope>NUCLEOTIDE SEQUENCE</scope>
    <source>
        <strain evidence="2">UP504</strain>
    </source>
</reference>
<proteinExistence type="predicted"/>
<feature type="region of interest" description="Disordered" evidence="1">
    <location>
        <begin position="93"/>
        <end position="210"/>
    </location>
</feature>
<evidence type="ECO:0000256" key="1">
    <source>
        <dbReference type="SAM" id="MobiDB-lite"/>
    </source>
</evidence>
<dbReference type="Proteomes" id="UP000886523">
    <property type="component" value="Unassembled WGS sequence"/>
</dbReference>
<sequence>MGSHSPRKTSTAVKNKKFPAKSQASLIIALPPGEVEPQEGGEHVEEDKEDELVEDKGRVEEECVEHVEGKLTNDAAPMQKKVCIVAPKRQVLSAEGPDAEKRNIFDQCPRPNTTPSVSLPSPRKDSTAPAPHSKKRPALAPDNEASEIPKPPKRPKTYGTGAAGGSSQSNGPILHLPQNHEVEETGSLALALEPGIPESGHSLHKDGSQC</sequence>
<organism evidence="2 3">
    <name type="scientific">Hydnum rufescens UP504</name>
    <dbReference type="NCBI Taxonomy" id="1448309"/>
    <lineage>
        <taxon>Eukaryota</taxon>
        <taxon>Fungi</taxon>
        <taxon>Dikarya</taxon>
        <taxon>Basidiomycota</taxon>
        <taxon>Agaricomycotina</taxon>
        <taxon>Agaricomycetes</taxon>
        <taxon>Cantharellales</taxon>
        <taxon>Hydnaceae</taxon>
        <taxon>Hydnum</taxon>
    </lineage>
</organism>
<evidence type="ECO:0000313" key="3">
    <source>
        <dbReference type="Proteomes" id="UP000886523"/>
    </source>
</evidence>
<evidence type="ECO:0000313" key="2">
    <source>
        <dbReference type="EMBL" id="KAF9518595.1"/>
    </source>
</evidence>